<accession>A0A2S7IXX1</accession>
<proteinExistence type="predicted"/>
<organism evidence="1 2">
    <name type="scientific">Brucella oryzae</name>
    <dbReference type="NCBI Taxonomy" id="335286"/>
    <lineage>
        <taxon>Bacteria</taxon>
        <taxon>Pseudomonadati</taxon>
        <taxon>Pseudomonadota</taxon>
        <taxon>Alphaproteobacteria</taxon>
        <taxon>Hyphomicrobiales</taxon>
        <taxon>Brucellaceae</taxon>
        <taxon>Brucella/Ochrobactrum group</taxon>
        <taxon>Brucella</taxon>
    </lineage>
</organism>
<keyword evidence="2" id="KW-1185">Reference proteome</keyword>
<evidence type="ECO:0000313" key="1">
    <source>
        <dbReference type="EMBL" id="PQA72855.1"/>
    </source>
</evidence>
<dbReference type="Proteomes" id="UP000238493">
    <property type="component" value="Unassembled WGS sequence"/>
</dbReference>
<dbReference type="OrthoDB" id="8451459at2"/>
<dbReference type="PROSITE" id="PS51257">
    <property type="entry name" value="PROKAR_LIPOPROTEIN"/>
    <property type="match status" value="1"/>
</dbReference>
<comment type="caution">
    <text evidence="1">The sequence shown here is derived from an EMBL/GenBank/DDBJ whole genome shotgun (WGS) entry which is preliminary data.</text>
</comment>
<evidence type="ECO:0008006" key="3">
    <source>
        <dbReference type="Google" id="ProtNLM"/>
    </source>
</evidence>
<dbReference type="AlphaFoldDB" id="A0A2S7IXX1"/>
<name>A0A2S7IXX1_9HYPH</name>
<protein>
    <recommendedName>
        <fullName evidence="3">Proline-rich extensin</fullName>
    </recommendedName>
</protein>
<gene>
    <name evidence="1" type="ORF">C3731_14190</name>
</gene>
<sequence length="244" mass="26806">MSSISFKHNRRLSYPILLMFAGLLTGCTTIPSTKLCTPTEQRQLKRQLLATQSLIDRKEAELSRSRKDAAEDHCVGSLLTPAVKSARCTKLLVRTKRLATETKILRERLNELDLALVGRTSPSKHVKSCKASWVVSPQKPQSKIVHVPQRKPKAIAQSHVKMASAIVRPVYEIPTPIEAEEVDHTPSSTVPISTAPVYVAPAAITPPLERPYTANAKVRVVGSEFFPDQSALTSQPVPVHEAVP</sequence>
<evidence type="ECO:0000313" key="2">
    <source>
        <dbReference type="Proteomes" id="UP000238493"/>
    </source>
</evidence>
<reference evidence="1 2" key="1">
    <citation type="submission" date="2018-02" db="EMBL/GenBank/DDBJ databases">
        <title>Draft genome sequence of Ochrobactrum oryzae found in Brazil.</title>
        <authorList>
            <person name="Cerdeira L."/>
            <person name="Andrade F."/>
            <person name="Zacariotto T."/>
            <person name="Barbosa B."/>
            <person name="Santos S."/>
            <person name="Cassetari V."/>
            <person name="Lincopan N."/>
        </authorList>
    </citation>
    <scope>NUCLEOTIDE SEQUENCE [LARGE SCALE GENOMIC DNA]</scope>
    <source>
        <strain evidence="1 2">OA447</strain>
    </source>
</reference>
<dbReference type="EMBL" id="PTRC01000024">
    <property type="protein sequence ID" value="PQA72855.1"/>
    <property type="molecule type" value="Genomic_DNA"/>
</dbReference>